<dbReference type="CDD" id="cd21631">
    <property type="entry name" value="RHH_CopG_NikR-like"/>
    <property type="match status" value="1"/>
</dbReference>
<evidence type="ECO:0000256" key="1">
    <source>
        <dbReference type="SAM" id="MobiDB-lite"/>
    </source>
</evidence>
<evidence type="ECO:0008006" key="4">
    <source>
        <dbReference type="Google" id="ProtNLM"/>
    </source>
</evidence>
<sequence length="74" mass="7989">MEDSSETPPPAPKVQFNVYLPKDLVVAVKHRAIDESTSLSALVDRALTQYLSTPPSPSTPSTPSSLSDLHRKDA</sequence>
<dbReference type="EMBL" id="NRGR01000013">
    <property type="protein sequence ID" value="PCC39611.1"/>
    <property type="molecule type" value="Genomic_DNA"/>
</dbReference>
<dbReference type="Proteomes" id="UP000218598">
    <property type="component" value="Unassembled WGS sequence"/>
</dbReference>
<dbReference type="GO" id="GO:0006355">
    <property type="term" value="P:regulation of DNA-templated transcription"/>
    <property type="evidence" value="ECO:0007669"/>
    <property type="project" value="InterPro"/>
</dbReference>
<feature type="region of interest" description="Disordered" evidence="1">
    <location>
        <begin position="50"/>
        <end position="74"/>
    </location>
</feature>
<keyword evidence="3" id="KW-1185">Reference proteome</keyword>
<protein>
    <recommendedName>
        <fullName evidence="4">CopG family transcriptional regulator</fullName>
    </recommendedName>
</protein>
<gene>
    <name evidence="2" type="ORF">CIK66_07805</name>
</gene>
<organism evidence="2 3">
    <name type="scientific">Brachybacterium alimentarium</name>
    <dbReference type="NCBI Taxonomy" id="47845"/>
    <lineage>
        <taxon>Bacteria</taxon>
        <taxon>Bacillati</taxon>
        <taxon>Actinomycetota</taxon>
        <taxon>Actinomycetes</taxon>
        <taxon>Micrococcales</taxon>
        <taxon>Dermabacteraceae</taxon>
        <taxon>Brachybacterium</taxon>
    </lineage>
</organism>
<reference evidence="2 3" key="1">
    <citation type="journal article" date="2017" name="Elife">
        <title>Extensive horizontal gene transfer in cheese-associated bacteria.</title>
        <authorList>
            <person name="Bonham K.S."/>
            <person name="Wolfe B.E."/>
            <person name="Dutton R.J."/>
        </authorList>
    </citation>
    <scope>NUCLEOTIDE SEQUENCE [LARGE SCALE GENOMIC DNA]</scope>
    <source>
        <strain evidence="2 3">341_9</strain>
    </source>
</reference>
<evidence type="ECO:0000313" key="3">
    <source>
        <dbReference type="Proteomes" id="UP000218598"/>
    </source>
</evidence>
<proteinExistence type="predicted"/>
<dbReference type="RefSeq" id="WP_096196946.1">
    <property type="nucleotide sequence ID" value="NZ_BAAAIQ010000033.1"/>
</dbReference>
<dbReference type="InterPro" id="IPR010985">
    <property type="entry name" value="Ribbon_hlx_hlx"/>
</dbReference>
<dbReference type="AlphaFoldDB" id="A0A2A3YJZ7"/>
<dbReference type="SUPFAM" id="SSF47598">
    <property type="entry name" value="Ribbon-helix-helix"/>
    <property type="match status" value="1"/>
</dbReference>
<comment type="caution">
    <text evidence="2">The sequence shown here is derived from an EMBL/GenBank/DDBJ whole genome shotgun (WGS) entry which is preliminary data.</text>
</comment>
<name>A0A2A3YJZ7_9MICO</name>
<dbReference type="OrthoDB" id="9033039at2"/>
<accession>A0A2A3YJZ7</accession>
<evidence type="ECO:0000313" key="2">
    <source>
        <dbReference type="EMBL" id="PCC39611.1"/>
    </source>
</evidence>